<dbReference type="Proteomes" id="UP000324222">
    <property type="component" value="Unassembled WGS sequence"/>
</dbReference>
<evidence type="ECO:0000313" key="3">
    <source>
        <dbReference type="Proteomes" id="UP000324222"/>
    </source>
</evidence>
<evidence type="ECO:0000256" key="1">
    <source>
        <dbReference type="SAM" id="MobiDB-lite"/>
    </source>
</evidence>
<reference evidence="2 3" key="1">
    <citation type="submission" date="2019-05" db="EMBL/GenBank/DDBJ databases">
        <title>Another draft genome of Portunus trituberculatus and its Hox gene families provides insights of decapod evolution.</title>
        <authorList>
            <person name="Jeong J.-H."/>
            <person name="Song I."/>
            <person name="Kim S."/>
            <person name="Choi T."/>
            <person name="Kim D."/>
            <person name="Ryu S."/>
            <person name="Kim W."/>
        </authorList>
    </citation>
    <scope>NUCLEOTIDE SEQUENCE [LARGE SCALE GENOMIC DNA]</scope>
    <source>
        <tissue evidence="2">Muscle</tissue>
    </source>
</reference>
<keyword evidence="3" id="KW-1185">Reference proteome</keyword>
<evidence type="ECO:0000313" key="2">
    <source>
        <dbReference type="EMBL" id="MPC96704.1"/>
    </source>
</evidence>
<dbReference type="EMBL" id="VSRR010107016">
    <property type="protein sequence ID" value="MPC96704.1"/>
    <property type="molecule type" value="Genomic_DNA"/>
</dbReference>
<feature type="region of interest" description="Disordered" evidence="1">
    <location>
        <begin position="1"/>
        <end position="25"/>
    </location>
</feature>
<organism evidence="2 3">
    <name type="scientific">Portunus trituberculatus</name>
    <name type="common">Swimming crab</name>
    <name type="synonym">Neptunus trituberculatus</name>
    <dbReference type="NCBI Taxonomy" id="210409"/>
    <lineage>
        <taxon>Eukaryota</taxon>
        <taxon>Metazoa</taxon>
        <taxon>Ecdysozoa</taxon>
        <taxon>Arthropoda</taxon>
        <taxon>Crustacea</taxon>
        <taxon>Multicrustacea</taxon>
        <taxon>Malacostraca</taxon>
        <taxon>Eumalacostraca</taxon>
        <taxon>Eucarida</taxon>
        <taxon>Decapoda</taxon>
        <taxon>Pleocyemata</taxon>
        <taxon>Brachyura</taxon>
        <taxon>Eubrachyura</taxon>
        <taxon>Portunoidea</taxon>
        <taxon>Portunidae</taxon>
        <taxon>Portuninae</taxon>
        <taxon>Portunus</taxon>
    </lineage>
</organism>
<comment type="caution">
    <text evidence="2">The sequence shown here is derived from an EMBL/GenBank/DDBJ whole genome shotgun (WGS) entry which is preliminary data.</text>
</comment>
<sequence>MRPSEELPEQETTVGGPSGGESSFLLRPEDYVSWARSATSREPERARETTYWDNNGNERWLPWVGYLVPMRTNLLKKGPT</sequence>
<protein>
    <submittedName>
        <fullName evidence="2">Uncharacterized protein</fullName>
    </submittedName>
</protein>
<accession>A0A5B7JWJ6</accession>
<name>A0A5B7JWJ6_PORTR</name>
<gene>
    <name evidence="2" type="ORF">E2C01_091979</name>
</gene>
<dbReference type="AlphaFoldDB" id="A0A5B7JWJ6"/>
<proteinExistence type="predicted"/>